<feature type="signal peptide" evidence="1">
    <location>
        <begin position="1"/>
        <end position="21"/>
    </location>
</feature>
<dbReference type="EMBL" id="JANBPY010002321">
    <property type="protein sequence ID" value="KAJ1955504.1"/>
    <property type="molecule type" value="Genomic_DNA"/>
</dbReference>
<keyword evidence="1" id="KW-0732">Signal</keyword>
<keyword evidence="3" id="KW-1185">Reference proteome</keyword>
<comment type="caution">
    <text evidence="2">The sequence shown here is derived from an EMBL/GenBank/DDBJ whole genome shotgun (WGS) entry which is preliminary data.</text>
</comment>
<feature type="chain" id="PRO_5040870199" evidence="1">
    <location>
        <begin position="22"/>
        <end position="152"/>
    </location>
</feature>
<evidence type="ECO:0000256" key="1">
    <source>
        <dbReference type="SAM" id="SignalP"/>
    </source>
</evidence>
<evidence type="ECO:0000313" key="2">
    <source>
        <dbReference type="EMBL" id="KAJ1955504.1"/>
    </source>
</evidence>
<feature type="non-terminal residue" evidence="2">
    <location>
        <position position="152"/>
    </location>
</feature>
<dbReference type="OrthoDB" id="5699472at2759"/>
<dbReference type="AlphaFoldDB" id="A0A9W8AJL7"/>
<gene>
    <name evidence="2" type="ORF">IWQ62_005515</name>
</gene>
<name>A0A9W8AJL7_9FUNG</name>
<accession>A0A9W8AJL7</accession>
<reference evidence="2" key="1">
    <citation type="submission" date="2022-07" db="EMBL/GenBank/DDBJ databases">
        <title>Phylogenomic reconstructions and comparative analyses of Kickxellomycotina fungi.</title>
        <authorList>
            <person name="Reynolds N.K."/>
            <person name="Stajich J.E."/>
            <person name="Barry K."/>
            <person name="Grigoriev I.V."/>
            <person name="Crous P."/>
            <person name="Smith M.E."/>
        </authorList>
    </citation>
    <scope>NUCLEOTIDE SEQUENCE</scope>
    <source>
        <strain evidence="2">RSA 1196</strain>
    </source>
</reference>
<dbReference type="Proteomes" id="UP001150925">
    <property type="component" value="Unassembled WGS sequence"/>
</dbReference>
<organism evidence="2 3">
    <name type="scientific">Dispira parvispora</name>
    <dbReference type="NCBI Taxonomy" id="1520584"/>
    <lineage>
        <taxon>Eukaryota</taxon>
        <taxon>Fungi</taxon>
        <taxon>Fungi incertae sedis</taxon>
        <taxon>Zoopagomycota</taxon>
        <taxon>Kickxellomycotina</taxon>
        <taxon>Dimargaritomycetes</taxon>
        <taxon>Dimargaritales</taxon>
        <taxon>Dimargaritaceae</taxon>
        <taxon>Dispira</taxon>
    </lineage>
</organism>
<sequence>MARIFLNLVAIAMCALATVTADYIFQGLDRSHYVVINDDGVCGPKHFRSGLRAVAPMHQFCTGYGYKHPYACNALPIHDFLDYSSDYLKDGLVPLIKCTKHNECWDIADLKFQRLFLAKTHSNGNTGCVLGGEVGVPRLCRKGNSIYAADNS</sequence>
<proteinExistence type="predicted"/>
<protein>
    <submittedName>
        <fullName evidence="2">Uncharacterized protein</fullName>
    </submittedName>
</protein>
<evidence type="ECO:0000313" key="3">
    <source>
        <dbReference type="Proteomes" id="UP001150925"/>
    </source>
</evidence>